<keyword evidence="8 10" id="KW-0472">Membrane</keyword>
<feature type="transmembrane region" description="Helical" evidence="10">
    <location>
        <begin position="147"/>
        <end position="166"/>
    </location>
</feature>
<dbReference type="Pfam" id="PF00361">
    <property type="entry name" value="Proton_antipo_M"/>
    <property type="match status" value="1"/>
</dbReference>
<evidence type="ECO:0000256" key="2">
    <source>
        <dbReference type="ARBA" id="ARBA00004141"/>
    </source>
</evidence>
<feature type="domain" description="NADH-Ubiquinone oxidoreductase (complex I) chain 5 N-terminal" evidence="12">
    <location>
        <begin position="40"/>
        <end position="85"/>
    </location>
</feature>
<comment type="subcellular location">
    <subcellularLocation>
        <location evidence="2">Membrane</location>
        <topology evidence="2">Multi-pass membrane protein</topology>
    </subcellularLocation>
</comment>
<evidence type="ECO:0000313" key="13">
    <source>
        <dbReference type="EMBL" id="AVP75022.1"/>
    </source>
</evidence>
<feature type="domain" description="NADH:quinone oxidoreductase/Mrp antiporter transmembrane" evidence="11">
    <location>
        <begin position="104"/>
        <end position="378"/>
    </location>
</feature>
<geneLocation type="mitochondrion" evidence="13"/>
<dbReference type="Pfam" id="PF00662">
    <property type="entry name" value="Proton_antipo_N"/>
    <property type="match status" value="1"/>
</dbReference>
<keyword evidence="5 10" id="KW-0812">Transmembrane</keyword>
<feature type="transmembrane region" description="Helical" evidence="10">
    <location>
        <begin position="108"/>
        <end position="126"/>
    </location>
</feature>
<feature type="transmembrane region" description="Helical" evidence="10">
    <location>
        <begin position="439"/>
        <end position="464"/>
    </location>
</feature>
<dbReference type="GO" id="GO:0016020">
    <property type="term" value="C:membrane"/>
    <property type="evidence" value="ECO:0007669"/>
    <property type="project" value="UniProtKB-SubCell"/>
</dbReference>
<feature type="transmembrane region" description="Helical" evidence="10">
    <location>
        <begin position="329"/>
        <end position="347"/>
    </location>
</feature>
<evidence type="ECO:0000256" key="8">
    <source>
        <dbReference type="ARBA" id="ARBA00023136"/>
    </source>
</evidence>
<feature type="transmembrane region" description="Helical" evidence="10">
    <location>
        <begin position="367"/>
        <end position="389"/>
    </location>
</feature>
<feature type="transmembrane region" description="Helical" evidence="10">
    <location>
        <begin position="476"/>
        <end position="494"/>
    </location>
</feature>
<dbReference type="GO" id="GO:0003954">
    <property type="term" value="F:NADH dehydrogenase activity"/>
    <property type="evidence" value="ECO:0007669"/>
    <property type="project" value="TreeGrafter"/>
</dbReference>
<evidence type="ECO:0000256" key="9">
    <source>
        <dbReference type="ARBA" id="ARBA00049551"/>
    </source>
</evidence>
<dbReference type="GO" id="GO:0008137">
    <property type="term" value="F:NADH dehydrogenase (ubiquinone) activity"/>
    <property type="evidence" value="ECO:0007669"/>
    <property type="project" value="UniProtKB-EC"/>
</dbReference>
<dbReference type="AlphaFoldDB" id="A0A343VVN0"/>
<comment type="catalytic activity">
    <reaction evidence="9 10">
        <text>a ubiquinone + NADH + 5 H(+)(in) = a ubiquinol + NAD(+) + 4 H(+)(out)</text>
        <dbReference type="Rhea" id="RHEA:29091"/>
        <dbReference type="Rhea" id="RHEA-COMP:9565"/>
        <dbReference type="Rhea" id="RHEA-COMP:9566"/>
        <dbReference type="ChEBI" id="CHEBI:15378"/>
        <dbReference type="ChEBI" id="CHEBI:16389"/>
        <dbReference type="ChEBI" id="CHEBI:17976"/>
        <dbReference type="ChEBI" id="CHEBI:57540"/>
        <dbReference type="ChEBI" id="CHEBI:57945"/>
        <dbReference type="EC" id="7.1.1.2"/>
    </reaction>
</comment>
<feature type="transmembrane region" description="Helical" evidence="10">
    <location>
        <begin position="172"/>
        <end position="195"/>
    </location>
</feature>
<dbReference type="PANTHER" id="PTHR42829">
    <property type="entry name" value="NADH-UBIQUINONE OXIDOREDUCTASE CHAIN 5"/>
    <property type="match status" value="1"/>
</dbReference>
<accession>A0A343VVN0</accession>
<evidence type="ECO:0000256" key="4">
    <source>
        <dbReference type="ARBA" id="ARBA00021096"/>
    </source>
</evidence>
<dbReference type="InterPro" id="IPR001750">
    <property type="entry name" value="ND/Mrp_TM"/>
</dbReference>
<feature type="transmembrane region" description="Helical" evidence="10">
    <location>
        <begin position="83"/>
        <end position="102"/>
    </location>
</feature>
<keyword evidence="7 10" id="KW-1133">Transmembrane helix</keyword>
<feature type="transmembrane region" description="Helical" evidence="10">
    <location>
        <begin position="7"/>
        <end position="26"/>
    </location>
</feature>
<evidence type="ECO:0000256" key="10">
    <source>
        <dbReference type="RuleBase" id="RU003404"/>
    </source>
</evidence>
<evidence type="ECO:0000256" key="6">
    <source>
        <dbReference type="ARBA" id="ARBA00022982"/>
    </source>
</evidence>
<dbReference type="GO" id="GO:0015990">
    <property type="term" value="P:electron transport coupled proton transport"/>
    <property type="evidence" value="ECO:0007669"/>
    <property type="project" value="TreeGrafter"/>
</dbReference>
<dbReference type="PANTHER" id="PTHR42829:SF2">
    <property type="entry name" value="NADH-UBIQUINONE OXIDOREDUCTASE CHAIN 5"/>
    <property type="match status" value="1"/>
</dbReference>
<comment type="function">
    <text evidence="1">Core subunit of the mitochondrial membrane respiratory chain NADH dehydrogenase (Complex I) that is believed to belong to the minimal assembly required for catalysis. Complex I functions in the transfer of electrons from NADH to the respiratory chain. The immediate electron acceptor for the enzyme is believed to be ubiquinone.</text>
</comment>
<organism evidence="13">
    <name type="scientific">Haemaphysalis longicornis</name>
    <name type="common">Bush tick</name>
    <dbReference type="NCBI Taxonomy" id="44386"/>
    <lineage>
        <taxon>Eukaryota</taxon>
        <taxon>Metazoa</taxon>
        <taxon>Ecdysozoa</taxon>
        <taxon>Arthropoda</taxon>
        <taxon>Chelicerata</taxon>
        <taxon>Arachnida</taxon>
        <taxon>Acari</taxon>
        <taxon>Parasitiformes</taxon>
        <taxon>Ixodida</taxon>
        <taxon>Ixodoidea</taxon>
        <taxon>Ixodidae</taxon>
        <taxon>Haemaphysalinae</taxon>
        <taxon>Haemaphysalis</taxon>
    </lineage>
</organism>
<dbReference type="PRINTS" id="PR01434">
    <property type="entry name" value="NADHDHGNASE5"/>
</dbReference>
<evidence type="ECO:0000256" key="3">
    <source>
        <dbReference type="ARBA" id="ARBA00012944"/>
    </source>
</evidence>
<keyword evidence="10 13" id="KW-0496">Mitochondrion</keyword>
<keyword evidence="10" id="KW-0813">Transport</keyword>
<feature type="transmembrane region" description="Helical" evidence="10">
    <location>
        <begin position="46"/>
        <end position="71"/>
    </location>
</feature>
<sequence>MFVKWSMMLISLSFTFFYFFFVNIFTKSFLVIEYLISWLSSIDMKFYFLFDWISNLFISIVLLISSMVILYSSSYMNSDKNKNCFCIIVLLFVLSMVLLILMPNMLMIILGWDGLGLVSYCLVIFYQSVNSYNSGMMTVISNRVGDVMIIMSLIFFFNYGTLDFLSLKEMEYLLGILIILAGMTKSAQIPFSAWLPAAMAAPTPVSSLVHSSTLVTAGVYLMIRFNFLFNVNSNSMFLLKMSLITMVMAGINAFFETDFKKIIAFSTLSQLSMMMIIVSLNMFELAFFHLVMHAIFKSMLFLCAGLIIHFMNGIQDIRMLGNFFKNSPVIMSCMLISILSLIGFPFIGGFYSKDLILEFFLFKVNNLILLFMFILGVIFTFLYCFRLLYFMMLKGILFVNFYKMEFDKKLIYPIYILTLFLLISGNFLFWMMILNNKIMFISVLSKLFGYLSLLGATYVLYFVLKSFLKTSFNLEFFYKMWFMSSLTSMIFMFNNKKMLKMTMMDWKWMEMMGPTGLKNEFHEFSLLSFWINLLTFNKILILVMLLMILII</sequence>
<evidence type="ECO:0000256" key="1">
    <source>
        <dbReference type="ARBA" id="ARBA00003257"/>
    </source>
</evidence>
<feature type="transmembrane region" description="Helical" evidence="10">
    <location>
        <begin position="529"/>
        <end position="550"/>
    </location>
</feature>
<name>A0A343VVN0_HAELO</name>
<proteinExistence type="inferred from homology"/>
<dbReference type="GO" id="GO:0042773">
    <property type="term" value="P:ATP synthesis coupled electron transport"/>
    <property type="evidence" value="ECO:0007669"/>
    <property type="project" value="InterPro"/>
</dbReference>
<comment type="function">
    <text evidence="10">Core subunit of the mitochondrial membrane respiratory chain NADH dehydrogenase (Complex I) which catalyzes electron transfer from NADH through the respiratory chain, using ubiquinone as an electron acceptor. Essential for the catalytic activity and assembly of complex I.</text>
</comment>
<keyword evidence="10" id="KW-0520">NAD</keyword>
<protein>
    <recommendedName>
        <fullName evidence="4 10">NADH-ubiquinone oxidoreductase chain 5</fullName>
        <ecNumber evidence="3 10">7.1.1.2</ecNumber>
    </recommendedName>
</protein>
<feature type="transmembrane region" description="Helical" evidence="10">
    <location>
        <begin position="410"/>
        <end position="433"/>
    </location>
</feature>
<gene>
    <name evidence="13" type="primary">nad5</name>
</gene>
<keyword evidence="10" id="KW-0830">Ubiquinone</keyword>
<evidence type="ECO:0000256" key="7">
    <source>
        <dbReference type="ARBA" id="ARBA00022989"/>
    </source>
</evidence>
<dbReference type="InterPro" id="IPR003945">
    <property type="entry name" value="NU5C-like"/>
</dbReference>
<feature type="transmembrane region" description="Helical" evidence="10">
    <location>
        <begin position="286"/>
        <end position="308"/>
    </location>
</feature>
<comment type="similarity">
    <text evidence="10">Belongs to the complex I subunit 5 family.</text>
</comment>
<feature type="transmembrane region" description="Helical" evidence="10">
    <location>
        <begin position="207"/>
        <end position="225"/>
    </location>
</feature>
<reference evidence="13" key="1">
    <citation type="journal article" date="2017" name="Mitochondrial DNA Part B Resour">
        <title>The complete mitochondrial genome and phylogenetic analysis of Haemaphysalis longicornis Neumann (Acari: Ixodidae).</title>
        <authorList>
            <person name="Geng J."/>
            <person name="Zheng A."/>
            <person name="Zou Z."/>
            <person name="Zhang X."/>
        </authorList>
    </citation>
    <scope>NUCLEOTIDE SEQUENCE</scope>
</reference>
<evidence type="ECO:0000259" key="12">
    <source>
        <dbReference type="Pfam" id="PF00662"/>
    </source>
</evidence>
<feature type="transmembrane region" description="Helical" evidence="10">
    <location>
        <begin position="262"/>
        <end position="280"/>
    </location>
</feature>
<evidence type="ECO:0000256" key="5">
    <source>
        <dbReference type="ARBA" id="ARBA00022692"/>
    </source>
</evidence>
<keyword evidence="6" id="KW-0249">Electron transport</keyword>
<feature type="transmembrane region" description="Helical" evidence="10">
    <location>
        <begin position="237"/>
        <end position="255"/>
    </location>
</feature>
<dbReference type="InterPro" id="IPR001516">
    <property type="entry name" value="Proton_antipo_N"/>
</dbReference>
<evidence type="ECO:0000259" key="11">
    <source>
        <dbReference type="Pfam" id="PF00361"/>
    </source>
</evidence>
<dbReference type="EMBL" id="MG450553">
    <property type="protein sequence ID" value="AVP75022.1"/>
    <property type="molecule type" value="Genomic_DNA"/>
</dbReference>
<dbReference type="EC" id="7.1.1.2" evidence="3 10"/>